<dbReference type="PANTHER" id="PTHR23501">
    <property type="entry name" value="MAJOR FACILITATOR SUPERFAMILY"/>
    <property type="match status" value="1"/>
</dbReference>
<keyword evidence="3 7" id="KW-0812">Transmembrane</keyword>
<feature type="transmembrane region" description="Helical" evidence="7">
    <location>
        <begin position="277"/>
        <end position="299"/>
    </location>
</feature>
<dbReference type="Pfam" id="PF07690">
    <property type="entry name" value="MFS_1"/>
    <property type="match status" value="1"/>
</dbReference>
<organism evidence="9 10">
    <name type="scientific">Yinghuangia aomiensis</name>
    <dbReference type="NCBI Taxonomy" id="676205"/>
    <lineage>
        <taxon>Bacteria</taxon>
        <taxon>Bacillati</taxon>
        <taxon>Actinomycetota</taxon>
        <taxon>Actinomycetes</taxon>
        <taxon>Kitasatosporales</taxon>
        <taxon>Streptomycetaceae</taxon>
        <taxon>Yinghuangia</taxon>
    </lineage>
</organism>
<dbReference type="InterPro" id="IPR020846">
    <property type="entry name" value="MFS_dom"/>
</dbReference>
<feature type="transmembrane region" description="Helical" evidence="7">
    <location>
        <begin position="402"/>
        <end position="426"/>
    </location>
</feature>
<feature type="transmembrane region" description="Helical" evidence="7">
    <location>
        <begin position="188"/>
        <end position="208"/>
    </location>
</feature>
<keyword evidence="5 7" id="KW-0472">Membrane</keyword>
<feature type="region of interest" description="Disordered" evidence="6">
    <location>
        <begin position="1"/>
        <end position="38"/>
    </location>
</feature>
<keyword evidence="2" id="KW-0813">Transport</keyword>
<proteinExistence type="predicted"/>
<evidence type="ECO:0000256" key="7">
    <source>
        <dbReference type="SAM" id="Phobius"/>
    </source>
</evidence>
<keyword evidence="10" id="KW-1185">Reference proteome</keyword>
<feature type="transmembrane region" description="Helical" evidence="7">
    <location>
        <begin position="344"/>
        <end position="362"/>
    </location>
</feature>
<feature type="transmembrane region" description="Helical" evidence="7">
    <location>
        <begin position="161"/>
        <end position="182"/>
    </location>
</feature>
<dbReference type="Gene3D" id="1.20.1250.20">
    <property type="entry name" value="MFS general substrate transporter like domains"/>
    <property type="match status" value="1"/>
</dbReference>
<evidence type="ECO:0000256" key="3">
    <source>
        <dbReference type="ARBA" id="ARBA00022692"/>
    </source>
</evidence>
<feature type="transmembrane region" description="Helical" evidence="7">
    <location>
        <begin position="311"/>
        <end position="332"/>
    </location>
</feature>
<evidence type="ECO:0000256" key="1">
    <source>
        <dbReference type="ARBA" id="ARBA00004429"/>
    </source>
</evidence>
<evidence type="ECO:0000256" key="2">
    <source>
        <dbReference type="ARBA" id="ARBA00022448"/>
    </source>
</evidence>
<dbReference type="InterPro" id="IPR011701">
    <property type="entry name" value="MFS"/>
</dbReference>
<evidence type="ECO:0000256" key="5">
    <source>
        <dbReference type="ARBA" id="ARBA00023136"/>
    </source>
</evidence>
<evidence type="ECO:0000313" key="10">
    <source>
        <dbReference type="Proteomes" id="UP001500466"/>
    </source>
</evidence>
<reference evidence="10" key="1">
    <citation type="journal article" date="2019" name="Int. J. Syst. Evol. Microbiol.">
        <title>The Global Catalogue of Microorganisms (GCM) 10K type strain sequencing project: providing services to taxonomists for standard genome sequencing and annotation.</title>
        <authorList>
            <consortium name="The Broad Institute Genomics Platform"/>
            <consortium name="The Broad Institute Genome Sequencing Center for Infectious Disease"/>
            <person name="Wu L."/>
            <person name="Ma J."/>
        </authorList>
    </citation>
    <scope>NUCLEOTIDE SEQUENCE [LARGE SCALE GENOMIC DNA]</scope>
    <source>
        <strain evidence="10">JCM 17986</strain>
    </source>
</reference>
<dbReference type="PROSITE" id="PS50850">
    <property type="entry name" value="MFS"/>
    <property type="match status" value="1"/>
</dbReference>
<evidence type="ECO:0000313" key="9">
    <source>
        <dbReference type="EMBL" id="GAA4991106.1"/>
    </source>
</evidence>
<sequence>MTDMRRRGRLAARSRVTARTGGRGSETRRIADSAPSAPRTPVPWLALMATPAAASATAPALILPDIASSLAVSTTAATWVVVSFAMATAIGNPLMAALIRRHGLPRVLGAGTILAVLGVFTVACAPNLPLLLAGRAMQALGSTALAAVAMNLAGTVRRMGVITAGFAFWGGIGPLTASLLSAAVSWQLALSASGIALAGVPMVMWHLRRMPDVAVGADRFDARGATLVAIGVSALVLAPRYPRLGIGLGAAAAVVLAWHVRRRPSGFVPRDLLRDRIYLGATSAAAALATAHFGLLYALPLRLRDTTDWTATTIGITQMSALLTGAAASLGLTAASARMGRRPVITVLVGCGLVAPATSLLVPWSPVLVPAAALGAAAAFGGLSTLGVLVSHRAPPPLGAQALGLLHLSYQLGAALGPFLAVVTFAG</sequence>
<evidence type="ECO:0000256" key="6">
    <source>
        <dbReference type="SAM" id="MobiDB-lite"/>
    </source>
</evidence>
<feature type="transmembrane region" description="Helical" evidence="7">
    <location>
        <begin position="107"/>
        <end position="130"/>
    </location>
</feature>
<keyword evidence="4 7" id="KW-1133">Transmembrane helix</keyword>
<gene>
    <name evidence="9" type="ORF">GCM10023205_73710</name>
</gene>
<comment type="subcellular location">
    <subcellularLocation>
        <location evidence="1">Cell inner membrane</location>
        <topology evidence="1">Multi-pass membrane protein</topology>
    </subcellularLocation>
</comment>
<feature type="transmembrane region" description="Helical" evidence="7">
    <location>
        <begin position="44"/>
        <end position="64"/>
    </location>
</feature>
<feature type="domain" description="Major facilitator superfamily (MFS) profile" evidence="8">
    <location>
        <begin position="41"/>
        <end position="427"/>
    </location>
</feature>
<accession>A0ABP9I7U9</accession>
<dbReference type="Proteomes" id="UP001500466">
    <property type="component" value="Unassembled WGS sequence"/>
</dbReference>
<comment type="caution">
    <text evidence="9">The sequence shown here is derived from an EMBL/GenBank/DDBJ whole genome shotgun (WGS) entry which is preliminary data.</text>
</comment>
<dbReference type="EMBL" id="BAABHS010000042">
    <property type="protein sequence ID" value="GAA4991106.1"/>
    <property type="molecule type" value="Genomic_DNA"/>
</dbReference>
<feature type="transmembrane region" description="Helical" evidence="7">
    <location>
        <begin position="368"/>
        <end position="390"/>
    </location>
</feature>
<protein>
    <recommendedName>
        <fullName evidence="8">Major facilitator superfamily (MFS) profile domain-containing protein</fullName>
    </recommendedName>
</protein>
<feature type="compositionally biased region" description="Basic residues" evidence="6">
    <location>
        <begin position="1"/>
        <end position="12"/>
    </location>
</feature>
<feature type="transmembrane region" description="Helical" evidence="7">
    <location>
        <begin position="244"/>
        <end position="261"/>
    </location>
</feature>
<evidence type="ECO:0000259" key="8">
    <source>
        <dbReference type="PROSITE" id="PS50850"/>
    </source>
</evidence>
<dbReference type="InterPro" id="IPR036259">
    <property type="entry name" value="MFS_trans_sf"/>
</dbReference>
<evidence type="ECO:0000256" key="4">
    <source>
        <dbReference type="ARBA" id="ARBA00022989"/>
    </source>
</evidence>
<dbReference type="PANTHER" id="PTHR23501:SF191">
    <property type="entry name" value="VACUOLAR BASIC AMINO ACID TRANSPORTER 4"/>
    <property type="match status" value="1"/>
</dbReference>
<dbReference type="SUPFAM" id="SSF103473">
    <property type="entry name" value="MFS general substrate transporter"/>
    <property type="match status" value="1"/>
</dbReference>
<feature type="transmembrane region" description="Helical" evidence="7">
    <location>
        <begin position="76"/>
        <end position="95"/>
    </location>
</feature>
<name>A0ABP9I7U9_9ACTN</name>